<keyword evidence="1" id="KW-0472">Membrane</keyword>
<feature type="transmembrane region" description="Helical" evidence="1">
    <location>
        <begin position="149"/>
        <end position="172"/>
    </location>
</feature>
<evidence type="ECO:0000313" key="3">
    <source>
        <dbReference type="Proteomes" id="UP000317369"/>
    </source>
</evidence>
<keyword evidence="1" id="KW-1133">Transmembrane helix</keyword>
<keyword evidence="3" id="KW-1185">Reference proteome</keyword>
<evidence type="ECO:0000256" key="1">
    <source>
        <dbReference type="SAM" id="Phobius"/>
    </source>
</evidence>
<dbReference type="AlphaFoldDB" id="A0A517YVX0"/>
<proteinExistence type="predicted"/>
<dbReference type="Proteomes" id="UP000317369">
    <property type="component" value="Chromosome"/>
</dbReference>
<dbReference type="RefSeq" id="WP_145078147.1">
    <property type="nucleotide sequence ID" value="NZ_CP036425.1"/>
</dbReference>
<feature type="transmembrane region" description="Helical" evidence="1">
    <location>
        <begin position="217"/>
        <end position="239"/>
    </location>
</feature>
<keyword evidence="1" id="KW-0812">Transmembrane</keyword>
<name>A0A517YVX0_9BACT</name>
<dbReference type="KEGG" id="pcor:KS4_24460"/>
<sequence length="363" mass="38783">MIEIMCQRCGKRSHVPEALLGQVVKCRGCGGGLDVKMDDGEYDRRVAEYDAAQSERMQKEQEKLRVEMGGAVAGSETLGDMGFDSEMIEQQARFSGLSDAVRAFQGGGEVVDGAEGEGWQTHDQSGGAYEMDAELGEEMMTGGLRRYEGVGATGAGVTVGMGAVLGGAMAAVVGGVLWAALSVMLGMELGVVAFLLGAGVCWVLVKMVGQRHWMLAVMAVVLAGGGMGVGKLGVALLALEEMKARVSVGDDRIVEAAVVMMLVADGSFDAETAERFKDIDWEKKQRVEMKASQYAKVSDVMMAMTDEEQLMVVREYLVKPRIAKMSPKEKVVSMVSYRDGFWVGLMAIGAIGVVSTKSIFKRG</sequence>
<gene>
    <name evidence="2" type="ORF">KS4_24460</name>
</gene>
<organism evidence="2 3">
    <name type="scientific">Poriferisphaera corsica</name>
    <dbReference type="NCBI Taxonomy" id="2528020"/>
    <lineage>
        <taxon>Bacteria</taxon>
        <taxon>Pseudomonadati</taxon>
        <taxon>Planctomycetota</taxon>
        <taxon>Phycisphaerae</taxon>
        <taxon>Phycisphaerales</taxon>
        <taxon>Phycisphaeraceae</taxon>
        <taxon>Poriferisphaera</taxon>
    </lineage>
</organism>
<accession>A0A517YVX0</accession>
<reference evidence="2 3" key="1">
    <citation type="submission" date="2019-02" db="EMBL/GenBank/DDBJ databases">
        <title>Deep-cultivation of Planctomycetes and their phenomic and genomic characterization uncovers novel biology.</title>
        <authorList>
            <person name="Wiegand S."/>
            <person name="Jogler M."/>
            <person name="Boedeker C."/>
            <person name="Pinto D."/>
            <person name="Vollmers J."/>
            <person name="Rivas-Marin E."/>
            <person name="Kohn T."/>
            <person name="Peeters S.H."/>
            <person name="Heuer A."/>
            <person name="Rast P."/>
            <person name="Oberbeckmann S."/>
            <person name="Bunk B."/>
            <person name="Jeske O."/>
            <person name="Meyerdierks A."/>
            <person name="Storesund J.E."/>
            <person name="Kallscheuer N."/>
            <person name="Luecker S."/>
            <person name="Lage O.M."/>
            <person name="Pohl T."/>
            <person name="Merkel B.J."/>
            <person name="Hornburger P."/>
            <person name="Mueller R.-W."/>
            <person name="Bruemmer F."/>
            <person name="Labrenz M."/>
            <person name="Spormann A.M."/>
            <person name="Op den Camp H."/>
            <person name="Overmann J."/>
            <person name="Amann R."/>
            <person name="Jetten M.S.M."/>
            <person name="Mascher T."/>
            <person name="Medema M.H."/>
            <person name="Devos D.P."/>
            <person name="Kaster A.-K."/>
            <person name="Ovreas L."/>
            <person name="Rohde M."/>
            <person name="Galperin M.Y."/>
            <person name="Jogler C."/>
        </authorList>
    </citation>
    <scope>NUCLEOTIDE SEQUENCE [LARGE SCALE GENOMIC DNA]</scope>
    <source>
        <strain evidence="2 3">KS4</strain>
    </source>
</reference>
<protein>
    <submittedName>
        <fullName evidence="2">Uncharacterized protein</fullName>
    </submittedName>
</protein>
<dbReference type="EMBL" id="CP036425">
    <property type="protein sequence ID" value="QDU34378.1"/>
    <property type="molecule type" value="Genomic_DNA"/>
</dbReference>
<feature type="transmembrane region" description="Helical" evidence="1">
    <location>
        <begin position="178"/>
        <end position="205"/>
    </location>
</feature>
<evidence type="ECO:0000313" key="2">
    <source>
        <dbReference type="EMBL" id="QDU34378.1"/>
    </source>
</evidence>
<dbReference type="OrthoDB" id="269673at2"/>
<feature type="transmembrane region" description="Helical" evidence="1">
    <location>
        <begin position="341"/>
        <end position="360"/>
    </location>
</feature>